<name>A0A2J7ZUB9_9CHLO</name>
<dbReference type="InterPro" id="IPR002347">
    <property type="entry name" value="SDR_fam"/>
</dbReference>
<evidence type="ECO:0000256" key="2">
    <source>
        <dbReference type="ARBA" id="ARBA00023002"/>
    </source>
</evidence>
<accession>A0A2J7ZUB9</accession>
<dbReference type="AlphaFoldDB" id="A0A2J7ZUB9"/>
<dbReference type="PRINTS" id="PR00081">
    <property type="entry name" value="GDHRDH"/>
</dbReference>
<proteinExistence type="inferred from homology"/>
<evidence type="ECO:0000256" key="1">
    <source>
        <dbReference type="ARBA" id="ARBA00006484"/>
    </source>
</evidence>
<reference evidence="5 6" key="1">
    <citation type="journal article" date="2017" name="Mol. Biol. Evol.">
        <title>The 4-celled Tetrabaena socialis nuclear genome reveals the essential components for genetic control of cell number at the origin of multicellularity in the volvocine lineage.</title>
        <authorList>
            <person name="Featherston J."/>
            <person name="Arakaki Y."/>
            <person name="Hanschen E.R."/>
            <person name="Ferris P.J."/>
            <person name="Michod R.E."/>
            <person name="Olson B.J.S.C."/>
            <person name="Nozaki H."/>
            <person name="Durand P.M."/>
        </authorList>
    </citation>
    <scope>NUCLEOTIDE SEQUENCE [LARGE SCALE GENOMIC DNA]</scope>
    <source>
        <strain evidence="5 6">NIES-571</strain>
    </source>
</reference>
<dbReference type="PRINTS" id="PR00080">
    <property type="entry name" value="SDRFAMILY"/>
</dbReference>
<dbReference type="Pfam" id="PF00106">
    <property type="entry name" value="adh_short"/>
    <property type="match status" value="1"/>
</dbReference>
<keyword evidence="2" id="KW-0560">Oxidoreductase</keyword>
<keyword evidence="6" id="KW-1185">Reference proteome</keyword>
<dbReference type="EMBL" id="PGGS01000457">
    <property type="protein sequence ID" value="PNH03830.1"/>
    <property type="molecule type" value="Genomic_DNA"/>
</dbReference>
<dbReference type="OrthoDB" id="191139at2759"/>
<protein>
    <submittedName>
        <fullName evidence="5">Retinol dehydrogenase 12</fullName>
    </submittedName>
</protein>
<dbReference type="InterPro" id="IPR036291">
    <property type="entry name" value="NAD(P)-bd_dom_sf"/>
</dbReference>
<dbReference type="GO" id="GO:0016491">
    <property type="term" value="F:oxidoreductase activity"/>
    <property type="evidence" value="ECO:0007669"/>
    <property type="project" value="UniProtKB-KW"/>
</dbReference>
<feature type="domain" description="Ketoreductase" evidence="4">
    <location>
        <begin position="70"/>
        <end position="261"/>
    </location>
</feature>
<evidence type="ECO:0000313" key="6">
    <source>
        <dbReference type="Proteomes" id="UP000236333"/>
    </source>
</evidence>
<evidence type="ECO:0000313" key="5">
    <source>
        <dbReference type="EMBL" id="PNH03830.1"/>
    </source>
</evidence>
<comment type="similarity">
    <text evidence="1 3">Belongs to the short-chain dehydrogenases/reductases (SDR) family.</text>
</comment>
<organism evidence="5 6">
    <name type="scientific">Tetrabaena socialis</name>
    <dbReference type="NCBI Taxonomy" id="47790"/>
    <lineage>
        <taxon>Eukaryota</taxon>
        <taxon>Viridiplantae</taxon>
        <taxon>Chlorophyta</taxon>
        <taxon>core chlorophytes</taxon>
        <taxon>Chlorophyceae</taxon>
        <taxon>CS clade</taxon>
        <taxon>Chlamydomonadales</taxon>
        <taxon>Tetrabaenaceae</taxon>
        <taxon>Tetrabaena</taxon>
    </lineage>
</organism>
<evidence type="ECO:0000256" key="3">
    <source>
        <dbReference type="RuleBase" id="RU000363"/>
    </source>
</evidence>
<dbReference type="PANTHER" id="PTHR24320:SF148">
    <property type="entry name" value="NAD(P)-BINDING ROSSMANN-FOLD SUPERFAMILY PROTEIN"/>
    <property type="match status" value="1"/>
</dbReference>
<dbReference type="SUPFAM" id="SSF51735">
    <property type="entry name" value="NAD(P)-binding Rossmann-fold domains"/>
    <property type="match status" value="1"/>
</dbReference>
<evidence type="ECO:0000259" key="4">
    <source>
        <dbReference type="SMART" id="SM00822"/>
    </source>
</evidence>
<dbReference type="InterPro" id="IPR057326">
    <property type="entry name" value="KR_dom"/>
</dbReference>
<dbReference type="PANTHER" id="PTHR24320">
    <property type="entry name" value="RETINOL DEHYDROGENASE"/>
    <property type="match status" value="1"/>
</dbReference>
<dbReference type="Gene3D" id="3.40.50.720">
    <property type="entry name" value="NAD(P)-binding Rossmann-like Domain"/>
    <property type="match status" value="1"/>
</dbReference>
<dbReference type="SMART" id="SM00822">
    <property type="entry name" value="PKS_KR"/>
    <property type="match status" value="1"/>
</dbReference>
<dbReference type="Proteomes" id="UP000236333">
    <property type="component" value="Unassembled WGS sequence"/>
</dbReference>
<gene>
    <name evidence="5" type="ORF">TSOC_010077</name>
</gene>
<feature type="non-terminal residue" evidence="5">
    <location>
        <position position="310"/>
    </location>
</feature>
<sequence length="310" mass="33179">MATAASPPASFSLGSKPTGPPSLLQLPGRVLRYLVSPGSGEGLLSLLPGPVRNLLPGWDPDRDMPDMFGKVVLVTGANSGIGFQTSRLLARNNAHVVMVVRDEDKGRRAVEDIKQEFTHAKLTMLQADMASLRSVRALADRLLASSSPLHVLINNAGVLAPGPFALTEEGIETTLATNFYGPLYLTLLLLPRLRASAPSRVVNVASFGEMFGSVHWDDLRGINMGSSGLAAYAASKLYLIMASRDLNRRLRGTGVDIFPVHPGLVSTPGEAKSDKRYFISIADFVSSRLHGQSELRGALAPLFAATEPRL</sequence>
<comment type="caution">
    <text evidence="5">The sequence shown here is derived from an EMBL/GenBank/DDBJ whole genome shotgun (WGS) entry which is preliminary data.</text>
</comment>